<dbReference type="SUPFAM" id="SSF56281">
    <property type="entry name" value="Metallo-hydrolase/oxidoreductase"/>
    <property type="match status" value="1"/>
</dbReference>
<protein>
    <recommendedName>
        <fullName evidence="2">MBL fold metallo-hydrolase</fullName>
    </recommendedName>
</protein>
<organism evidence="1">
    <name type="scientific">virus sp. ctReX5</name>
    <dbReference type="NCBI Taxonomy" id="2825818"/>
    <lineage>
        <taxon>Viruses</taxon>
    </lineage>
</organism>
<sequence length="57" mass="6334">MLKLKCCGTGSKGNSYALMSQNETLILDVGMGIKDIKKMCDWNVKNIVGCLISHEHY</sequence>
<name>A0A8S5RKM6_9VIRU</name>
<proteinExistence type="predicted"/>
<dbReference type="EMBL" id="BK059114">
    <property type="protein sequence ID" value="DAE31936.1"/>
    <property type="molecule type" value="Genomic_DNA"/>
</dbReference>
<evidence type="ECO:0008006" key="2">
    <source>
        <dbReference type="Google" id="ProtNLM"/>
    </source>
</evidence>
<accession>A0A8S5RKM6</accession>
<dbReference type="InterPro" id="IPR036866">
    <property type="entry name" value="RibonucZ/Hydroxyglut_hydro"/>
</dbReference>
<evidence type="ECO:0000313" key="1">
    <source>
        <dbReference type="EMBL" id="DAE31936.1"/>
    </source>
</evidence>
<reference evidence="1" key="1">
    <citation type="journal article" date="2021" name="Proc. Natl. Acad. Sci. U.S.A.">
        <title>A Catalog of Tens of Thousands of Viruses from Human Metagenomes Reveals Hidden Associations with Chronic Diseases.</title>
        <authorList>
            <person name="Tisza M.J."/>
            <person name="Buck C.B."/>
        </authorList>
    </citation>
    <scope>NUCLEOTIDE SEQUENCE</scope>
    <source>
        <strain evidence="1">CtReX5</strain>
    </source>
</reference>